<evidence type="ECO:0000313" key="3">
    <source>
        <dbReference type="Proteomes" id="UP000798951"/>
    </source>
</evidence>
<feature type="chain" id="PRO_5046496204" description="Ig-like domain-containing protein" evidence="1">
    <location>
        <begin position="26"/>
        <end position="149"/>
    </location>
</feature>
<dbReference type="EMBL" id="VMSD01000005">
    <property type="protein sequence ID" value="KAF0846108.1"/>
    <property type="molecule type" value="Genomic_DNA"/>
</dbReference>
<name>A0ABQ6YKD0_9NOCA</name>
<comment type="caution">
    <text evidence="2">The sequence shown here is derived from an EMBL/GenBank/DDBJ whole genome shotgun (WGS) entry which is preliminary data.</text>
</comment>
<evidence type="ECO:0008006" key="4">
    <source>
        <dbReference type="Google" id="ProtNLM"/>
    </source>
</evidence>
<organism evidence="2 3">
    <name type="scientific">Nocardia caishijiensis</name>
    <dbReference type="NCBI Taxonomy" id="184756"/>
    <lineage>
        <taxon>Bacteria</taxon>
        <taxon>Bacillati</taxon>
        <taxon>Actinomycetota</taxon>
        <taxon>Actinomycetes</taxon>
        <taxon>Mycobacteriales</taxon>
        <taxon>Nocardiaceae</taxon>
        <taxon>Nocardia</taxon>
    </lineage>
</organism>
<proteinExistence type="predicted"/>
<protein>
    <recommendedName>
        <fullName evidence="4">Ig-like domain-containing protein</fullName>
    </recommendedName>
</protein>
<accession>A0ABQ6YKD0</accession>
<reference evidence="2 3" key="1">
    <citation type="submission" date="2019-07" db="EMBL/GenBank/DDBJ databases">
        <title>Genomic Encyclopedia of Type Strains, Phase IV (KMG-IV): sequencing the most valuable type-strain genomes for metagenomic binning, comparative biology and taxonomic classification.</title>
        <authorList>
            <person name="Goeker M."/>
        </authorList>
    </citation>
    <scope>NUCLEOTIDE SEQUENCE [LARGE SCALE GENOMIC DNA]</scope>
    <source>
        <strain evidence="2 3">DSM 44831</strain>
    </source>
</reference>
<keyword evidence="1" id="KW-0732">Signal</keyword>
<dbReference type="RefSeq" id="WP_067988669.1">
    <property type="nucleotide sequence ID" value="NZ_VMSD01000005.1"/>
</dbReference>
<dbReference type="Proteomes" id="UP000798951">
    <property type="component" value="Unassembled WGS sequence"/>
</dbReference>
<feature type="signal peptide" evidence="1">
    <location>
        <begin position="1"/>
        <end position="25"/>
    </location>
</feature>
<gene>
    <name evidence="2" type="ORF">FNL39_10519</name>
</gene>
<evidence type="ECO:0000313" key="2">
    <source>
        <dbReference type="EMBL" id="KAF0846108.1"/>
    </source>
</evidence>
<keyword evidence="3" id="KW-1185">Reference proteome</keyword>
<evidence type="ECO:0000256" key="1">
    <source>
        <dbReference type="SAM" id="SignalP"/>
    </source>
</evidence>
<sequence>MPITKLATTTLFIAALTALAPTAHATNGVDGSITSPAPGTVTLSWQVYIPAGRTAACGMSVENSANTTGTYREFDYTAIGGSLNHQGRWVSDSFQAPAPAGSTAYGNVNCTILDPTTGQATVGYWQGSTRVELPVKTIVPTVPPSGGVG</sequence>